<dbReference type="InterPro" id="IPR014875">
    <property type="entry name" value="Mor_transcription_activator"/>
</dbReference>
<accession>A0AAU7LWF6</accession>
<dbReference type="SUPFAM" id="SSF46689">
    <property type="entry name" value="Homeodomain-like"/>
    <property type="match status" value="1"/>
</dbReference>
<dbReference type="Pfam" id="PF08765">
    <property type="entry name" value="Mor"/>
    <property type="match status" value="1"/>
</dbReference>
<protein>
    <submittedName>
        <fullName evidence="2">Mor transcription activator family protein</fullName>
    </submittedName>
</protein>
<organism evidence="2">
    <name type="scientific">Polaromonas hydrogenivorans</name>
    <dbReference type="NCBI Taxonomy" id="335476"/>
    <lineage>
        <taxon>Bacteria</taxon>
        <taxon>Pseudomonadati</taxon>
        <taxon>Pseudomonadota</taxon>
        <taxon>Betaproteobacteria</taxon>
        <taxon>Burkholderiales</taxon>
        <taxon>Comamonadaceae</taxon>
        <taxon>Polaromonas</taxon>
    </lineage>
</organism>
<dbReference type="EMBL" id="CP157675">
    <property type="protein sequence ID" value="XBP71931.1"/>
    <property type="molecule type" value="Genomic_DNA"/>
</dbReference>
<sequence length="95" mass="10528">MTTAFEDPLDIIEEEARAMALCFGAADGEAMASALVKRVITRMAGARFYVPTISARQRQQEHAAIRRKFTGANVQELAKEYGMSARHVRRIVSDA</sequence>
<evidence type="ECO:0000259" key="1">
    <source>
        <dbReference type="Pfam" id="PF08765"/>
    </source>
</evidence>
<dbReference type="AlphaFoldDB" id="A0AAU7LWF6"/>
<dbReference type="RefSeq" id="WP_349281267.1">
    <property type="nucleotide sequence ID" value="NZ_CBCSCU010000004.1"/>
</dbReference>
<gene>
    <name evidence="2" type="ORF">ABLV49_09105</name>
</gene>
<name>A0AAU7LWF6_9BURK</name>
<dbReference type="InterPro" id="IPR052411">
    <property type="entry name" value="c-mor_Regulatory_Protein"/>
</dbReference>
<feature type="domain" description="Mor transcription activator" evidence="1">
    <location>
        <begin position="23"/>
        <end position="93"/>
    </location>
</feature>
<dbReference type="Gene3D" id="1.10.10.60">
    <property type="entry name" value="Homeodomain-like"/>
    <property type="match status" value="1"/>
</dbReference>
<dbReference type="PANTHER" id="PTHR37812:SF1">
    <property type="entry name" value="MU-LIKE PROPHAGE FLUMU PROTEIN C"/>
    <property type="match status" value="1"/>
</dbReference>
<dbReference type="PANTHER" id="PTHR37812">
    <property type="entry name" value="MU-LIKE PROPHAGE FLUMU PROTEIN C"/>
    <property type="match status" value="1"/>
</dbReference>
<reference evidence="2" key="1">
    <citation type="submission" date="2024-05" db="EMBL/GenBank/DDBJ databases">
        <authorList>
            <person name="Bunk B."/>
            <person name="Swiderski J."/>
            <person name="Sproer C."/>
            <person name="Thiel V."/>
        </authorList>
    </citation>
    <scope>NUCLEOTIDE SEQUENCE</scope>
    <source>
        <strain evidence="2">DSM 17735</strain>
    </source>
</reference>
<evidence type="ECO:0000313" key="2">
    <source>
        <dbReference type="EMBL" id="XBP71931.1"/>
    </source>
</evidence>
<dbReference type="InterPro" id="IPR009057">
    <property type="entry name" value="Homeodomain-like_sf"/>
</dbReference>
<proteinExistence type="predicted"/>